<dbReference type="HOGENOM" id="CLU_148462_0_0_4"/>
<evidence type="ECO:0008006" key="3">
    <source>
        <dbReference type="Google" id="ProtNLM"/>
    </source>
</evidence>
<sequence length="146" mass="16562">MGAHRMRRGTFRASARPLPLAAGDSRSFLSAVTIDFEEAIKPFSWMEYEGNFSVSLTVGEYKEEVFRRRREEGFLGTGYDWTSLALVFLTEKQPELDESIDFDPEADTFCAYSSDGEALKTFALAFKAACEDRKLIQDLFSRAELD</sequence>
<dbReference type="PATRIC" id="fig|742159.3.peg.4633"/>
<comment type="caution">
    <text evidence="1">The sequence shown here is derived from an EMBL/GenBank/DDBJ whole genome shotgun (WGS) entry which is preliminary data.</text>
</comment>
<protein>
    <recommendedName>
        <fullName evidence="3">Immunity protein 51</fullName>
    </recommendedName>
</protein>
<dbReference type="InterPro" id="IPR028956">
    <property type="entry name" value="Imm51"/>
</dbReference>
<dbReference type="EMBL" id="ADMS01000081">
    <property type="protein sequence ID" value="EFF75033.1"/>
    <property type="molecule type" value="Genomic_DNA"/>
</dbReference>
<gene>
    <name evidence="1" type="ORF">HMPREF0004_3646</name>
</gene>
<organism evidence="1 2">
    <name type="scientific">Achromobacter piechaudii ATCC 43553</name>
    <dbReference type="NCBI Taxonomy" id="742159"/>
    <lineage>
        <taxon>Bacteria</taxon>
        <taxon>Pseudomonadati</taxon>
        <taxon>Pseudomonadota</taxon>
        <taxon>Betaproteobacteria</taxon>
        <taxon>Burkholderiales</taxon>
        <taxon>Alcaligenaceae</taxon>
        <taxon>Achromobacter</taxon>
    </lineage>
</organism>
<dbReference type="Pfam" id="PF15595">
    <property type="entry name" value="Imm51"/>
    <property type="match status" value="1"/>
</dbReference>
<dbReference type="AlphaFoldDB" id="D4XDU9"/>
<accession>D4XDU9</accession>
<evidence type="ECO:0000313" key="2">
    <source>
        <dbReference type="Proteomes" id="UP000004510"/>
    </source>
</evidence>
<reference evidence="2" key="1">
    <citation type="submission" date="2010-03" db="EMBL/GenBank/DDBJ databases">
        <title>Complete sequence of Mobiluncus curtisii ATCC 43063.</title>
        <authorList>
            <person name="Muzny D."/>
            <person name="Qin X."/>
            <person name="Deng J."/>
            <person name="Jiang H."/>
            <person name="Liu Y."/>
            <person name="Qu J."/>
            <person name="Song X.-Z."/>
            <person name="Zhang L."/>
            <person name="Thornton R."/>
            <person name="Coyle M."/>
            <person name="Francisco L."/>
            <person name="Jackson L."/>
            <person name="Javaid M."/>
            <person name="Korchina V."/>
            <person name="Kovar C."/>
            <person name="Mata R."/>
            <person name="Mathew T."/>
            <person name="Ngo R."/>
            <person name="Nguyen L."/>
            <person name="Nguyen N."/>
            <person name="Okwuonu G."/>
            <person name="Ongeri F."/>
            <person name="Pham C."/>
            <person name="Simmons D."/>
            <person name="Wilczek-Boney K."/>
            <person name="Hale W."/>
            <person name="Jakkamsetti A."/>
            <person name="Pham P."/>
            <person name="Ruth R."/>
            <person name="San Lucas F."/>
            <person name="Warren J."/>
            <person name="Zhang J."/>
            <person name="Zhao Z."/>
            <person name="Zhou C."/>
            <person name="Zhu D."/>
            <person name="Lee S."/>
            <person name="Bess C."/>
            <person name="Blankenburg K."/>
            <person name="Forbes L."/>
            <person name="Fu Q."/>
            <person name="Gubbala S."/>
            <person name="Hirani K."/>
            <person name="Jayaseelan J.C."/>
            <person name="Lara F."/>
            <person name="Munidasa M."/>
            <person name="Palculict T."/>
            <person name="Patil S."/>
            <person name="Pu L.-L."/>
            <person name="Saada N."/>
            <person name="Tang L."/>
            <person name="Weissenberger G."/>
            <person name="Zhu Y."/>
            <person name="Hemphill L."/>
            <person name="Shang Y."/>
            <person name="Youmans B."/>
            <person name="Ayvaz T."/>
            <person name="Ross M."/>
            <person name="Santibanez J."/>
            <person name="Aqrawi P."/>
            <person name="Gross S."/>
            <person name="Joshi V."/>
            <person name="Fowler G."/>
            <person name="Nazareth L."/>
            <person name="Reid J."/>
            <person name="Worley K."/>
            <person name="Petrosino J."/>
            <person name="Highlander S."/>
            <person name="Gibbs R."/>
            <person name="Gibbs R."/>
        </authorList>
    </citation>
    <scope>NUCLEOTIDE SEQUENCE [LARGE SCALE GENOMIC DNA]</scope>
    <source>
        <strain evidence="2">ATCC 43553</strain>
    </source>
</reference>
<name>D4XDU9_9BURK</name>
<dbReference type="Proteomes" id="UP000004510">
    <property type="component" value="Unassembled WGS sequence"/>
</dbReference>
<proteinExistence type="predicted"/>
<dbReference type="eggNOG" id="ENOG5032UH3">
    <property type="taxonomic scope" value="Bacteria"/>
</dbReference>
<evidence type="ECO:0000313" key="1">
    <source>
        <dbReference type="EMBL" id="EFF75033.1"/>
    </source>
</evidence>